<dbReference type="PIRSF" id="PIRSF006078">
    <property type="entry name" value="GlxK"/>
    <property type="match status" value="1"/>
</dbReference>
<comment type="caution">
    <text evidence="5">The sequence shown here is derived from an EMBL/GenBank/DDBJ whole genome shotgun (WGS) entry which is preliminary data.</text>
</comment>
<accession>A0ABT2WD13</accession>
<name>A0ABT2WD13_9BACI</name>
<dbReference type="NCBIfam" id="TIGR00045">
    <property type="entry name" value="glycerate kinase"/>
    <property type="match status" value="1"/>
</dbReference>
<dbReference type="Pfam" id="PF02595">
    <property type="entry name" value="Gly_kinase"/>
    <property type="match status" value="1"/>
</dbReference>
<dbReference type="Gene3D" id="3.90.1510.10">
    <property type="entry name" value="Glycerate kinase, domain 2"/>
    <property type="match status" value="1"/>
</dbReference>
<dbReference type="PANTHER" id="PTHR21599:SF0">
    <property type="entry name" value="GLYCERATE KINASE"/>
    <property type="match status" value="1"/>
</dbReference>
<gene>
    <name evidence="5" type="ORF">OEV82_03770</name>
</gene>
<evidence type="ECO:0000256" key="1">
    <source>
        <dbReference type="ARBA" id="ARBA00006284"/>
    </source>
</evidence>
<dbReference type="GO" id="GO:0016301">
    <property type="term" value="F:kinase activity"/>
    <property type="evidence" value="ECO:0007669"/>
    <property type="project" value="UniProtKB-KW"/>
</dbReference>
<evidence type="ECO:0000256" key="2">
    <source>
        <dbReference type="ARBA" id="ARBA00022679"/>
    </source>
</evidence>
<keyword evidence="3 4" id="KW-0418">Kinase</keyword>
<reference evidence="5 6" key="1">
    <citation type="submission" date="2022-10" db="EMBL/GenBank/DDBJ databases">
        <title>Description of Fervidibacillus gen. nov. in the family Fervidibacillaceae fam. nov. with two species, Fervidibacillus albus sp. nov., and Fervidibacillus halotolerans sp. nov., isolated from tidal flat sediments.</title>
        <authorList>
            <person name="Kwon K.K."/>
            <person name="Yang S.-H."/>
        </authorList>
    </citation>
    <scope>NUCLEOTIDE SEQUENCE [LARGE SCALE GENOMIC DNA]</scope>
    <source>
        <strain evidence="5 6">DSM 23332</strain>
    </source>
</reference>
<protein>
    <submittedName>
        <fullName evidence="5">Glycerate kinase</fullName>
    </submittedName>
</protein>
<dbReference type="EMBL" id="JAOUSE010000006">
    <property type="protein sequence ID" value="MCU9593574.1"/>
    <property type="molecule type" value="Genomic_DNA"/>
</dbReference>
<dbReference type="InterPro" id="IPR018193">
    <property type="entry name" value="Glyc_kinase_flavodox-like_fold"/>
</dbReference>
<dbReference type="Proteomes" id="UP001208656">
    <property type="component" value="Unassembled WGS sequence"/>
</dbReference>
<dbReference type="InterPro" id="IPR036129">
    <property type="entry name" value="Glycerate_kinase_sf"/>
</dbReference>
<dbReference type="RefSeq" id="WP_173660454.1">
    <property type="nucleotide sequence ID" value="NZ_JAOUSE010000006.1"/>
</dbReference>
<proteinExistence type="inferred from homology"/>
<dbReference type="PANTHER" id="PTHR21599">
    <property type="entry name" value="GLYCERATE KINASE"/>
    <property type="match status" value="1"/>
</dbReference>
<keyword evidence="6" id="KW-1185">Reference proteome</keyword>
<dbReference type="InterPro" id="IPR004381">
    <property type="entry name" value="Glycerate_kinase"/>
</dbReference>
<keyword evidence="2 4" id="KW-0808">Transferase</keyword>
<dbReference type="InterPro" id="IPR018197">
    <property type="entry name" value="Glycerate_kinase_RE-like"/>
</dbReference>
<comment type="similarity">
    <text evidence="1 4">Belongs to the glycerate kinase type-1 family.</text>
</comment>
<evidence type="ECO:0000256" key="3">
    <source>
        <dbReference type="ARBA" id="ARBA00022777"/>
    </source>
</evidence>
<evidence type="ECO:0000313" key="6">
    <source>
        <dbReference type="Proteomes" id="UP001208656"/>
    </source>
</evidence>
<evidence type="ECO:0000313" key="5">
    <source>
        <dbReference type="EMBL" id="MCU9593574.1"/>
    </source>
</evidence>
<sequence>MKIVLAPDSFKGSLTSLEATTVMKQAIESLGKDDEIIEKPMADGGEGTVDAIVSATGGEKIMLNCTGPVGKEITTYYGLIEKDTAVIEIANIAGLPQVDKKKRNPDFTTTFGLGEVIKDALDRGCKTLIIGLGGSATNDAGLGMLMALGMKAFDEQGREVGIFGKDLLNVARIDLENVDPRLKDITIKIACDVENPLTGPLGASAIYGPQKGATAERVVAYDKAMERFSQLFSNPKLSKTPGAGAAGGLGFAFLILKSELVSGAQLIGEFSRMEEAIQHADLVITGEGQSDEQTLYGKAPGYVAELASKHQVPAILISGSLKGNLSPLLNKFIGCFSIVNRPIRLEKCMEQAEKLLFEQTRQVVSLVHGIKQL</sequence>
<evidence type="ECO:0000256" key="4">
    <source>
        <dbReference type="PIRNR" id="PIRNR006078"/>
    </source>
</evidence>
<dbReference type="Gene3D" id="3.40.50.10350">
    <property type="entry name" value="Glycerate kinase, domain 1"/>
    <property type="match status" value="1"/>
</dbReference>
<organism evidence="5 6">
    <name type="scientific">Pallidibacillus thermolactis</name>
    <dbReference type="NCBI Taxonomy" id="251051"/>
    <lineage>
        <taxon>Bacteria</taxon>
        <taxon>Bacillati</taxon>
        <taxon>Bacillota</taxon>
        <taxon>Bacilli</taxon>
        <taxon>Bacillales</taxon>
        <taxon>Bacillaceae</taxon>
        <taxon>Pallidibacillus</taxon>
    </lineage>
</organism>
<dbReference type="SUPFAM" id="SSF110738">
    <property type="entry name" value="Glycerate kinase I"/>
    <property type="match status" value="1"/>
</dbReference>